<evidence type="ECO:0000313" key="7">
    <source>
        <dbReference type="Proteomes" id="UP000708576"/>
    </source>
</evidence>
<reference evidence="6 7" key="1">
    <citation type="journal article" date="2015" name="Int. J. Syst. Evol. Microbiol.">
        <title>Carboxylicivirga linearis sp. nov., isolated from a sea cucumber culture pond.</title>
        <authorList>
            <person name="Wang F.Q."/>
            <person name="Zhou Y.X."/>
            <person name="Lin X.Z."/>
            <person name="Chen G.J."/>
            <person name="Du Z.J."/>
        </authorList>
    </citation>
    <scope>NUCLEOTIDE SEQUENCE [LARGE SCALE GENOMIC DNA]</scope>
    <source>
        <strain evidence="6 7">FB218</strain>
    </source>
</reference>
<keyword evidence="1" id="KW-1003">Cell membrane</keyword>
<accession>A0ABS5K4A1</accession>
<dbReference type="RefSeq" id="WP_212220394.1">
    <property type="nucleotide sequence ID" value="NZ_JAGUCO010000043.1"/>
</dbReference>
<evidence type="ECO:0000313" key="6">
    <source>
        <dbReference type="EMBL" id="MBS2101156.1"/>
    </source>
</evidence>
<evidence type="ECO:0000256" key="1">
    <source>
        <dbReference type="ARBA" id="ARBA00022475"/>
    </source>
</evidence>
<evidence type="ECO:0000256" key="2">
    <source>
        <dbReference type="ARBA" id="ARBA00022692"/>
    </source>
</evidence>
<dbReference type="EMBL" id="JAGUCO010000043">
    <property type="protein sequence ID" value="MBS2101156.1"/>
    <property type="molecule type" value="Genomic_DNA"/>
</dbReference>
<dbReference type="Pfam" id="PF12127">
    <property type="entry name" value="FloA"/>
    <property type="match status" value="1"/>
</dbReference>
<protein>
    <submittedName>
        <fullName evidence="6">Flotillin-like FloA family protein</fullName>
    </submittedName>
</protein>
<keyword evidence="2 5" id="KW-0812">Transmembrane</keyword>
<dbReference type="Proteomes" id="UP000708576">
    <property type="component" value="Unassembled WGS sequence"/>
</dbReference>
<sequence length="138" mass="15733">MQLILYFLATIGGLTILFVIFRLKIFQHLGLIIHQNLDISLQELMFMYFRNSNVDLILKLLIISKKANIIIDKSEIEAYILGGLDTESALQGLIYAKGKGYQLDLKEAITCVASKKNIFDSINNWTRVNPNNRTITQL</sequence>
<evidence type="ECO:0000256" key="4">
    <source>
        <dbReference type="ARBA" id="ARBA00023136"/>
    </source>
</evidence>
<name>A0ABS5K4A1_9BACT</name>
<comment type="caution">
    <text evidence="6">The sequence shown here is derived from an EMBL/GenBank/DDBJ whole genome shotgun (WGS) entry which is preliminary data.</text>
</comment>
<evidence type="ECO:0000256" key="5">
    <source>
        <dbReference type="SAM" id="Phobius"/>
    </source>
</evidence>
<keyword evidence="3 5" id="KW-1133">Transmembrane helix</keyword>
<proteinExistence type="predicted"/>
<dbReference type="InterPro" id="IPR022853">
    <property type="entry name" value="FloA"/>
</dbReference>
<evidence type="ECO:0000256" key="3">
    <source>
        <dbReference type="ARBA" id="ARBA00022989"/>
    </source>
</evidence>
<keyword evidence="4 5" id="KW-0472">Membrane</keyword>
<gene>
    <name evidence="6" type="ORF">KEM10_22920</name>
</gene>
<feature type="transmembrane region" description="Helical" evidence="5">
    <location>
        <begin position="6"/>
        <end position="23"/>
    </location>
</feature>
<organism evidence="6 7">
    <name type="scientific">Carboxylicivirga linearis</name>
    <dbReference type="NCBI Taxonomy" id="1628157"/>
    <lineage>
        <taxon>Bacteria</taxon>
        <taxon>Pseudomonadati</taxon>
        <taxon>Bacteroidota</taxon>
        <taxon>Bacteroidia</taxon>
        <taxon>Marinilabiliales</taxon>
        <taxon>Marinilabiliaceae</taxon>
        <taxon>Carboxylicivirga</taxon>
    </lineage>
</organism>
<keyword evidence="7" id="KW-1185">Reference proteome</keyword>